<dbReference type="WBParaSite" id="PEQ_0001268901-mRNA-1">
    <property type="protein sequence ID" value="PEQ_0001268901-mRNA-1"/>
    <property type="gene ID" value="PEQ_0001268901"/>
</dbReference>
<dbReference type="Proteomes" id="UP000887564">
    <property type="component" value="Unplaced"/>
</dbReference>
<evidence type="ECO:0000259" key="2">
    <source>
        <dbReference type="PROSITE" id="PS50287"/>
    </source>
</evidence>
<dbReference type="InterPro" id="IPR022042">
    <property type="entry name" value="snRNA-activating_su3"/>
</dbReference>
<dbReference type="InterPro" id="IPR001190">
    <property type="entry name" value="SRCR"/>
</dbReference>
<sequence>MFIHDTFYVPQHFYISEHSLSQLDTSKMTPMIDISLYVRETAMFGLLLRCSIGSDGVVSNGQGRKYIGSKMTRIIPKWTGICSDMWGCLQVDDLVCRLGYPYVYVHQGSCEHVFYFTDLQGDEMPADPVHMCEACFTSYHFVYQHRRDLKSTAHPYVDPSCLQL</sequence>
<evidence type="ECO:0000313" key="4">
    <source>
        <dbReference type="WBParaSite" id="PEQ_0001268901-mRNA-1"/>
    </source>
</evidence>
<evidence type="ECO:0000313" key="3">
    <source>
        <dbReference type="Proteomes" id="UP000887564"/>
    </source>
</evidence>
<feature type="domain" description="SRCR" evidence="2">
    <location>
        <begin position="48"/>
        <end position="97"/>
    </location>
</feature>
<dbReference type="PROSITE" id="PS50287">
    <property type="entry name" value="SRCR_2"/>
    <property type="match status" value="1"/>
</dbReference>
<proteinExistence type="predicted"/>
<evidence type="ECO:0000256" key="1">
    <source>
        <dbReference type="PROSITE-ProRule" id="PRU00196"/>
    </source>
</evidence>
<dbReference type="GO" id="GO:0016020">
    <property type="term" value="C:membrane"/>
    <property type="evidence" value="ECO:0007669"/>
    <property type="project" value="InterPro"/>
</dbReference>
<reference evidence="4" key="1">
    <citation type="submission" date="2022-11" db="UniProtKB">
        <authorList>
            <consortium name="WormBaseParasite"/>
        </authorList>
    </citation>
    <scope>IDENTIFICATION</scope>
</reference>
<dbReference type="AlphaFoldDB" id="A0A914S685"/>
<name>A0A914S685_PAREQ</name>
<protein>
    <submittedName>
        <fullName evidence="4">snRNA-activating protein complex subunit 3</fullName>
    </submittedName>
</protein>
<comment type="caution">
    <text evidence="1">Lacks conserved residue(s) required for the propagation of feature annotation.</text>
</comment>
<dbReference type="Pfam" id="PF12251">
    <property type="entry name" value="SNAPC3"/>
    <property type="match status" value="1"/>
</dbReference>
<accession>A0A914S685</accession>
<organism evidence="3 4">
    <name type="scientific">Parascaris equorum</name>
    <name type="common">Equine roundworm</name>
    <dbReference type="NCBI Taxonomy" id="6256"/>
    <lineage>
        <taxon>Eukaryota</taxon>
        <taxon>Metazoa</taxon>
        <taxon>Ecdysozoa</taxon>
        <taxon>Nematoda</taxon>
        <taxon>Chromadorea</taxon>
        <taxon>Rhabditida</taxon>
        <taxon>Spirurina</taxon>
        <taxon>Ascaridomorpha</taxon>
        <taxon>Ascaridoidea</taxon>
        <taxon>Ascarididae</taxon>
        <taxon>Parascaris</taxon>
    </lineage>
</organism>
<keyword evidence="3" id="KW-1185">Reference proteome</keyword>